<dbReference type="InterPro" id="IPR013762">
    <property type="entry name" value="Integrase-like_cat_sf"/>
</dbReference>
<keyword evidence="4" id="KW-0614">Plasmid</keyword>
<dbReference type="EMBL" id="CP029830">
    <property type="protein sequence ID" value="AWU95761.1"/>
    <property type="molecule type" value="Genomic_DNA"/>
</dbReference>
<reference evidence="4 5" key="1">
    <citation type="submission" date="2018-06" db="EMBL/GenBank/DDBJ databases">
        <title>Complete genome sequencing of Azospirillum sp. M2T2B2.</title>
        <authorList>
            <person name="Heo J."/>
            <person name="Kim S.-J."/>
            <person name="Kwon S.-W."/>
            <person name="Anandham R."/>
        </authorList>
    </citation>
    <scope>NUCLEOTIDE SEQUENCE [LARGE SCALE GENOMIC DNA]</scope>
    <source>
        <strain evidence="4 5">M2T2B2</strain>
        <plasmid evidence="4 5">unnamed1</plasmid>
    </source>
</reference>
<evidence type="ECO:0000313" key="5">
    <source>
        <dbReference type="Proteomes" id="UP000249605"/>
    </source>
</evidence>
<dbReference type="GO" id="GO:0006310">
    <property type="term" value="P:DNA recombination"/>
    <property type="evidence" value="ECO:0007669"/>
    <property type="project" value="UniProtKB-KW"/>
</dbReference>
<protein>
    <recommendedName>
        <fullName evidence="3">Tyr recombinase domain-containing protein</fullName>
    </recommendedName>
</protein>
<accession>A0A2U9S9V4</accession>
<dbReference type="OrthoDB" id="7298605at2"/>
<dbReference type="GO" id="GO:0003677">
    <property type="term" value="F:DNA binding"/>
    <property type="evidence" value="ECO:0007669"/>
    <property type="project" value="InterPro"/>
</dbReference>
<dbReference type="Pfam" id="PF00589">
    <property type="entry name" value="Phage_integrase"/>
    <property type="match status" value="1"/>
</dbReference>
<feature type="domain" description="Tyr recombinase" evidence="3">
    <location>
        <begin position="57"/>
        <end position="103"/>
    </location>
</feature>
<dbReference type="RefSeq" id="WP_111068514.1">
    <property type="nucleotide sequence ID" value="NZ_CP029830.1"/>
</dbReference>
<feature type="region of interest" description="Disordered" evidence="2">
    <location>
        <begin position="1"/>
        <end position="21"/>
    </location>
</feature>
<organism evidence="4 5">
    <name type="scientific">Azospirillum ramasamyi</name>
    <dbReference type="NCBI Taxonomy" id="682998"/>
    <lineage>
        <taxon>Bacteria</taxon>
        <taxon>Pseudomonadati</taxon>
        <taxon>Pseudomonadota</taxon>
        <taxon>Alphaproteobacteria</taxon>
        <taxon>Rhodospirillales</taxon>
        <taxon>Azospirillaceae</taxon>
        <taxon>Azospirillum</taxon>
    </lineage>
</organism>
<feature type="compositionally biased region" description="Polar residues" evidence="2">
    <location>
        <begin position="7"/>
        <end position="17"/>
    </location>
</feature>
<dbReference type="SUPFAM" id="SSF56349">
    <property type="entry name" value="DNA breaking-rejoining enzymes"/>
    <property type="match status" value="1"/>
</dbReference>
<dbReference type="CDD" id="cd00397">
    <property type="entry name" value="DNA_BRE_C"/>
    <property type="match status" value="1"/>
</dbReference>
<dbReference type="InterPro" id="IPR011010">
    <property type="entry name" value="DNA_brk_join_enz"/>
</dbReference>
<dbReference type="GO" id="GO:0015074">
    <property type="term" value="P:DNA integration"/>
    <property type="evidence" value="ECO:0007669"/>
    <property type="project" value="InterPro"/>
</dbReference>
<keyword evidence="5" id="KW-1185">Reference proteome</keyword>
<dbReference type="KEGG" id="azm:DM194_15895"/>
<evidence type="ECO:0000259" key="3">
    <source>
        <dbReference type="Pfam" id="PF00589"/>
    </source>
</evidence>
<gene>
    <name evidence="4" type="ORF">DM194_15895</name>
</gene>
<dbReference type="Proteomes" id="UP000249605">
    <property type="component" value="Plasmid unnamed1"/>
</dbReference>
<dbReference type="AlphaFoldDB" id="A0A2U9S9V4"/>
<keyword evidence="1" id="KW-0233">DNA recombination</keyword>
<evidence type="ECO:0000313" key="4">
    <source>
        <dbReference type="EMBL" id="AWU95761.1"/>
    </source>
</evidence>
<dbReference type="Gene3D" id="1.10.443.10">
    <property type="entry name" value="Intergrase catalytic core"/>
    <property type="match status" value="1"/>
</dbReference>
<evidence type="ECO:0000256" key="1">
    <source>
        <dbReference type="ARBA" id="ARBA00023172"/>
    </source>
</evidence>
<sequence length="175" mass="18979">MEPPRRSSASARVNPSISARHPAPLPGIGVRVLARRGQPVSERQRPVCADGEVGTGVGTSFRPFRCHDLRHSFAVRALQNGLDICALSKHLGHSSVKTTEIYLGYVPNRDGTKAGTGITVCQQSQLPTTATATGQGIKFLVKTLRWRRGWDPTEVTSESLGGLGFPHFCSTNVWY</sequence>
<proteinExistence type="predicted"/>
<geneLocation type="plasmid" evidence="4 5">
    <name>unnamed1</name>
</geneLocation>
<evidence type="ECO:0000256" key="2">
    <source>
        <dbReference type="SAM" id="MobiDB-lite"/>
    </source>
</evidence>
<name>A0A2U9S9V4_9PROT</name>
<dbReference type="InterPro" id="IPR002104">
    <property type="entry name" value="Integrase_catalytic"/>
</dbReference>